<organism evidence="1 2">
    <name type="scientific">Streptomyces puniciscabiei</name>
    <dbReference type="NCBI Taxonomy" id="164348"/>
    <lineage>
        <taxon>Bacteria</taxon>
        <taxon>Bacillati</taxon>
        <taxon>Actinomycetota</taxon>
        <taxon>Actinomycetes</taxon>
        <taxon>Kitasatosporales</taxon>
        <taxon>Streptomycetaceae</taxon>
        <taxon>Streptomyces</taxon>
    </lineage>
</organism>
<comment type="caution">
    <text evidence="1">The sequence shown here is derived from an EMBL/GenBank/DDBJ whole genome shotgun (WGS) entry which is preliminary data.</text>
</comment>
<evidence type="ECO:0000313" key="1">
    <source>
        <dbReference type="EMBL" id="TQK96438.1"/>
    </source>
</evidence>
<dbReference type="AlphaFoldDB" id="A0A542UBM1"/>
<gene>
    <name evidence="1" type="ORF">FB563_1381</name>
</gene>
<dbReference type="RefSeq" id="WP_055709852.1">
    <property type="nucleotide sequence ID" value="NZ_JBPJFI010000001.1"/>
</dbReference>
<reference evidence="1 2" key="1">
    <citation type="submission" date="2019-06" db="EMBL/GenBank/DDBJ databases">
        <title>Sequencing the genomes of 1000 actinobacteria strains.</title>
        <authorList>
            <person name="Klenk H.-P."/>
        </authorList>
    </citation>
    <scope>NUCLEOTIDE SEQUENCE [LARGE SCALE GENOMIC DNA]</scope>
    <source>
        <strain evidence="1 2">DSM 41929</strain>
    </source>
</reference>
<dbReference type="EMBL" id="VFNX01000001">
    <property type="protein sequence ID" value="TQK96438.1"/>
    <property type="molecule type" value="Genomic_DNA"/>
</dbReference>
<protein>
    <submittedName>
        <fullName evidence="1">Uncharacterized protein</fullName>
    </submittedName>
</protein>
<name>A0A542UBM1_9ACTN</name>
<evidence type="ECO:0000313" key="2">
    <source>
        <dbReference type="Proteomes" id="UP000318103"/>
    </source>
</evidence>
<keyword evidence="2" id="KW-1185">Reference proteome</keyword>
<sequence>MTGERGKDLKTEGLALIAKGLTDALAELKDIGMIGEAGAGRGFNEIALSGMELGHEGLTGEFQSFCDRWEWGVRTLIIEGNNFAHDTGLAAGTYYETDQYVSGALKVGANSLVGNPHASEADVEKMSWGQWADSTADAYTHPDYSEKSFDKAWDTSKQAWMANGRDFMHSQAAENMGVRPAGISDAEWNKYVDTVFPASPQAGAQGAGQQGGEG</sequence>
<dbReference type="Proteomes" id="UP000318103">
    <property type="component" value="Unassembled WGS sequence"/>
</dbReference>
<accession>A0A542UBM1</accession>
<proteinExistence type="predicted"/>
<dbReference type="OrthoDB" id="3872177at2"/>